<comment type="similarity">
    <text evidence="8 9">Belongs to the TonB-dependent receptor family.</text>
</comment>
<dbReference type="RefSeq" id="WP_166849552.1">
    <property type="nucleotide sequence ID" value="NZ_JAAONY010000001.1"/>
</dbReference>
<evidence type="ECO:0000256" key="7">
    <source>
        <dbReference type="ARBA" id="ARBA00023237"/>
    </source>
</evidence>
<keyword evidence="5 9" id="KW-0798">TonB box</keyword>
<dbReference type="CDD" id="cd01347">
    <property type="entry name" value="ligand_gated_channel"/>
    <property type="match status" value="1"/>
</dbReference>
<proteinExistence type="inferred from homology"/>
<protein>
    <submittedName>
        <fullName evidence="12">Iron complex outermembrane receptor protein</fullName>
    </submittedName>
</protein>
<evidence type="ECO:0000256" key="3">
    <source>
        <dbReference type="ARBA" id="ARBA00022452"/>
    </source>
</evidence>
<name>A0A7X0JRQ0_9GAMM</name>
<evidence type="ECO:0000256" key="2">
    <source>
        <dbReference type="ARBA" id="ARBA00022448"/>
    </source>
</evidence>
<dbReference type="InterPro" id="IPR036942">
    <property type="entry name" value="Beta-barrel_TonB_sf"/>
</dbReference>
<dbReference type="FunCoup" id="A0A7X0JRQ0">
    <property type="interactions" value="121"/>
</dbReference>
<comment type="caution">
    <text evidence="12">The sequence shown here is derived from an EMBL/GenBank/DDBJ whole genome shotgun (WGS) entry which is preliminary data.</text>
</comment>
<gene>
    <name evidence="12" type="ORF">HNR48_001346</name>
</gene>
<evidence type="ECO:0000256" key="8">
    <source>
        <dbReference type="PROSITE-ProRule" id="PRU01360"/>
    </source>
</evidence>
<evidence type="ECO:0000256" key="6">
    <source>
        <dbReference type="ARBA" id="ARBA00023136"/>
    </source>
</evidence>
<dbReference type="PANTHER" id="PTHR47234:SF3">
    <property type="entry name" value="SECRETIN_TONB SHORT N-TERMINAL DOMAIN-CONTAINING PROTEIN"/>
    <property type="match status" value="1"/>
</dbReference>
<evidence type="ECO:0000259" key="11">
    <source>
        <dbReference type="Pfam" id="PF07715"/>
    </source>
</evidence>
<dbReference type="Proteomes" id="UP000528457">
    <property type="component" value="Unassembled WGS sequence"/>
</dbReference>
<dbReference type="PROSITE" id="PS52016">
    <property type="entry name" value="TONB_DEPENDENT_REC_3"/>
    <property type="match status" value="1"/>
</dbReference>
<dbReference type="Gene3D" id="2.170.130.10">
    <property type="entry name" value="TonB-dependent receptor, plug domain"/>
    <property type="match status" value="1"/>
</dbReference>
<dbReference type="InterPro" id="IPR000531">
    <property type="entry name" value="Beta-barrel_TonB"/>
</dbReference>
<dbReference type="GO" id="GO:0009279">
    <property type="term" value="C:cell outer membrane"/>
    <property type="evidence" value="ECO:0007669"/>
    <property type="project" value="UniProtKB-SubCell"/>
</dbReference>
<comment type="subcellular location">
    <subcellularLocation>
        <location evidence="1 8">Cell outer membrane</location>
        <topology evidence="1 8">Multi-pass membrane protein</topology>
    </subcellularLocation>
</comment>
<dbReference type="InterPro" id="IPR039426">
    <property type="entry name" value="TonB-dep_rcpt-like"/>
</dbReference>
<reference evidence="12 13" key="1">
    <citation type="submission" date="2020-08" db="EMBL/GenBank/DDBJ databases">
        <title>Genomic Encyclopedia of Type Strains, Phase IV (KMG-IV): sequencing the most valuable type-strain genomes for metagenomic binning, comparative biology and taxonomic classification.</title>
        <authorList>
            <person name="Goeker M."/>
        </authorList>
    </citation>
    <scope>NUCLEOTIDE SEQUENCE [LARGE SCALE GENOMIC DNA]</scope>
    <source>
        <strain evidence="12 13">DSM 22368</strain>
    </source>
</reference>
<dbReference type="SUPFAM" id="SSF56935">
    <property type="entry name" value="Porins"/>
    <property type="match status" value="1"/>
</dbReference>
<keyword evidence="7 8" id="KW-0998">Cell outer membrane</keyword>
<dbReference type="AlphaFoldDB" id="A0A7X0JRQ0"/>
<feature type="domain" description="TonB-dependent receptor-like beta-barrel" evidence="10">
    <location>
        <begin position="266"/>
        <end position="778"/>
    </location>
</feature>
<dbReference type="Gene3D" id="2.40.170.20">
    <property type="entry name" value="TonB-dependent receptor, beta-barrel domain"/>
    <property type="match status" value="1"/>
</dbReference>
<dbReference type="InterPro" id="IPR037066">
    <property type="entry name" value="Plug_dom_sf"/>
</dbReference>
<sequence length="824" mass="88291">MSVKKPSQRLFTQQTILAVAISSLSGLSVAQSDDLQELELEEVITVGTRVAGRTATEASVPVDVINSEALTKNGFTELGQALQTSAPSFNFTRTQVSDGSDLFRPATLRGLQPDQTLVLINGKRRHTQSIFGNQGTVGGGSAGTDMNSIPLTALQSVEVLRDGAAAQYGSDAIAGVINLKLKETVDETTGFVQWGSTAEGDGDTLTVGLNTGFELENDGFLNLSVEYRDFDRTNRADNPLWHQGDAEGEFQSFFYNSMINVAGGELYSFGGVSNRTALGSGFRRAAASAAQNVPQVYPNGFTPNIDNEAQDESFAIGYRRELQSGWHLDSSIVYGQNEYDFASANTINPSIAAEYLANNPDASDADIAANAGPSAGHSASFKFGQTTVNVDLTGEVEWGDSPLYVAVGAEFRDERYSIGQGIPASYSCGSSNGSSSFPSVIDPNVFASCGFQAYPGVSPDAETSTSRDSYALYVDLEKNLSDRWLMSAAFRFEDYQQIGSENAGKISSRYDISDSFAIRGAVATGFRAPSLPQRDYQAYGTNVNNDGTLARAFIASAGSALPKALGVNNLKIETSTSVSLGFVAEWDALTLTVDGYRIQIDDRIGLGSNIGASELQGNQAALDALAATGVAEARFFSNAVNTTTEGVDLVLSYDTDLWEGNLEIALAANYNKTEIDSFNLPAGTTEQQVFSNVSQTFLENGQPSERGSLSLNWSDDKFSSLLRINYFGDTEVDQFAQNHIPIPNTLPTSVVESAVLVDVDFSYDVSDNLTLSVGGNNIFDETPDELASNEVLDIISRGAFRYPLRAVPYGFNGASYYVKASFRF</sequence>
<dbReference type="Pfam" id="PF07715">
    <property type="entry name" value="Plug"/>
    <property type="match status" value="1"/>
</dbReference>
<keyword evidence="13" id="KW-1185">Reference proteome</keyword>
<keyword evidence="3 8" id="KW-1134">Transmembrane beta strand</keyword>
<dbReference type="Pfam" id="PF00593">
    <property type="entry name" value="TonB_dep_Rec_b-barrel"/>
    <property type="match status" value="1"/>
</dbReference>
<keyword evidence="4 8" id="KW-0812">Transmembrane</keyword>
<evidence type="ECO:0000259" key="10">
    <source>
        <dbReference type="Pfam" id="PF00593"/>
    </source>
</evidence>
<keyword evidence="2 8" id="KW-0813">Transport</keyword>
<dbReference type="InterPro" id="IPR012910">
    <property type="entry name" value="Plug_dom"/>
</dbReference>
<evidence type="ECO:0000256" key="4">
    <source>
        <dbReference type="ARBA" id="ARBA00022692"/>
    </source>
</evidence>
<keyword evidence="6 8" id="KW-0472">Membrane</keyword>
<keyword evidence="12" id="KW-0675">Receptor</keyword>
<evidence type="ECO:0000256" key="5">
    <source>
        <dbReference type="ARBA" id="ARBA00023077"/>
    </source>
</evidence>
<dbReference type="EMBL" id="JACHHT010000001">
    <property type="protein sequence ID" value="MBB6521068.1"/>
    <property type="molecule type" value="Genomic_DNA"/>
</dbReference>
<evidence type="ECO:0000256" key="1">
    <source>
        <dbReference type="ARBA" id="ARBA00004571"/>
    </source>
</evidence>
<dbReference type="InParanoid" id="A0A7X0JRQ0"/>
<feature type="domain" description="TonB-dependent receptor plug" evidence="11">
    <location>
        <begin position="57"/>
        <end position="176"/>
    </location>
</feature>
<accession>A0A7X0JRQ0</accession>
<evidence type="ECO:0000313" key="13">
    <source>
        <dbReference type="Proteomes" id="UP000528457"/>
    </source>
</evidence>
<evidence type="ECO:0000313" key="12">
    <source>
        <dbReference type="EMBL" id="MBB6521068.1"/>
    </source>
</evidence>
<organism evidence="12 13">
    <name type="scientific">Pseudoteredinibacter isoporae</name>
    <dbReference type="NCBI Taxonomy" id="570281"/>
    <lineage>
        <taxon>Bacteria</taxon>
        <taxon>Pseudomonadati</taxon>
        <taxon>Pseudomonadota</taxon>
        <taxon>Gammaproteobacteria</taxon>
        <taxon>Cellvibrionales</taxon>
        <taxon>Cellvibrionaceae</taxon>
        <taxon>Pseudoteredinibacter</taxon>
    </lineage>
</organism>
<evidence type="ECO:0000256" key="9">
    <source>
        <dbReference type="RuleBase" id="RU003357"/>
    </source>
</evidence>
<dbReference type="PANTHER" id="PTHR47234">
    <property type="match status" value="1"/>
</dbReference>